<dbReference type="InterPro" id="IPR003675">
    <property type="entry name" value="Rce1/LyrA-like_dom"/>
</dbReference>
<evidence type="ECO:0000313" key="4">
    <source>
        <dbReference type="Proteomes" id="UP001177121"/>
    </source>
</evidence>
<keyword evidence="1" id="KW-1133">Transmembrane helix</keyword>
<evidence type="ECO:0000256" key="1">
    <source>
        <dbReference type="SAM" id="Phobius"/>
    </source>
</evidence>
<dbReference type="EMBL" id="JAHBMK020000001">
    <property type="protein sequence ID" value="MDO8225070.1"/>
    <property type="molecule type" value="Genomic_DNA"/>
</dbReference>
<keyword evidence="3" id="KW-0378">Hydrolase</keyword>
<keyword evidence="1" id="KW-0812">Transmembrane</keyword>
<accession>A0ABT9DK43</accession>
<proteinExistence type="predicted"/>
<dbReference type="Proteomes" id="UP001177121">
    <property type="component" value="Unassembled WGS sequence"/>
</dbReference>
<feature type="domain" description="CAAX prenyl protease 2/Lysostaphin resistance protein A-like" evidence="2">
    <location>
        <begin position="11"/>
        <end position="51"/>
    </location>
</feature>
<dbReference type="EC" id="3.4.-.-" evidence="3"/>
<name>A0ABT9DK43_9BACI</name>
<reference evidence="3" key="1">
    <citation type="submission" date="2023-07" db="EMBL/GenBank/DDBJ databases">
        <title>Biological control against Fusarium languescens, the causal agent of wilt in Jalapeno peppers, by a novel bacterial subspecies: Bacillus cabrialesii subsp. tritici TSO2.</title>
        <authorList>
            <person name="Montoya-Martinez A.C."/>
            <person name="Figueroa-Brambila K.M."/>
            <person name="Escalante-Beltran A."/>
            <person name="Lopez-Montoya N.D."/>
            <person name="Valenzuela-Ruiz V."/>
            <person name="Parra-Cota F.I."/>
            <person name="Estrada Alvarado M.I."/>
            <person name="De Los Santos Villalobos S."/>
        </authorList>
    </citation>
    <scope>NUCLEOTIDE SEQUENCE</scope>
    <source>
        <strain evidence="3">TSO2</strain>
    </source>
</reference>
<protein>
    <submittedName>
        <fullName evidence="3">CPBP family intramembrane metalloprotease</fullName>
        <ecNumber evidence="3">3.4.-.-</ecNumber>
    </submittedName>
</protein>
<keyword evidence="4" id="KW-1185">Reference proteome</keyword>
<feature type="transmembrane region" description="Helical" evidence="1">
    <location>
        <begin position="19"/>
        <end position="44"/>
    </location>
</feature>
<evidence type="ECO:0000259" key="2">
    <source>
        <dbReference type="Pfam" id="PF02517"/>
    </source>
</evidence>
<gene>
    <name evidence="3" type="ORF">KHP33_009395</name>
</gene>
<dbReference type="Pfam" id="PF02517">
    <property type="entry name" value="Rce1-like"/>
    <property type="match status" value="1"/>
</dbReference>
<keyword evidence="3" id="KW-0645">Protease</keyword>
<sequence>MECCILNSRYNEEIIYRGFLMFVLAFLFPQISNWVIILVSSLLFGLAHTYQELW</sequence>
<keyword evidence="1" id="KW-0472">Membrane</keyword>
<dbReference type="RefSeq" id="WP_289628933.1">
    <property type="nucleotide sequence ID" value="NZ_JAHBMK020000001.1"/>
</dbReference>
<evidence type="ECO:0000313" key="3">
    <source>
        <dbReference type="EMBL" id="MDO8225070.1"/>
    </source>
</evidence>
<organism evidence="3 4">
    <name type="scientific">Bacillus cabrialesii subsp. tritici</name>
    <dbReference type="NCBI Taxonomy" id="2944916"/>
    <lineage>
        <taxon>Bacteria</taxon>
        <taxon>Bacillati</taxon>
        <taxon>Bacillota</taxon>
        <taxon>Bacilli</taxon>
        <taxon>Bacillales</taxon>
        <taxon>Bacillaceae</taxon>
        <taxon>Bacillus</taxon>
        <taxon>Bacillus cabrialesii</taxon>
    </lineage>
</organism>
<keyword evidence="3" id="KW-0482">Metalloprotease</keyword>
<dbReference type="GO" id="GO:0008237">
    <property type="term" value="F:metallopeptidase activity"/>
    <property type="evidence" value="ECO:0007669"/>
    <property type="project" value="UniProtKB-KW"/>
</dbReference>
<comment type="caution">
    <text evidence="3">The sequence shown here is derived from an EMBL/GenBank/DDBJ whole genome shotgun (WGS) entry which is preliminary data.</text>
</comment>